<dbReference type="PRINTS" id="PR00412">
    <property type="entry name" value="EPOXHYDRLASE"/>
</dbReference>
<dbReference type="AlphaFoldDB" id="R8BK06"/>
<evidence type="ECO:0000256" key="2">
    <source>
        <dbReference type="ARBA" id="ARBA00038334"/>
    </source>
</evidence>
<accession>R8BK06</accession>
<dbReference type="EMBL" id="KB933141">
    <property type="protein sequence ID" value="EON99650.1"/>
    <property type="molecule type" value="Genomic_DNA"/>
</dbReference>
<dbReference type="RefSeq" id="XP_007915642.1">
    <property type="nucleotide sequence ID" value="XM_007917451.1"/>
</dbReference>
<keyword evidence="1 3" id="KW-0378">Hydrolase</keyword>
<dbReference type="GeneID" id="19325400"/>
<dbReference type="Gene3D" id="3.40.50.1820">
    <property type="entry name" value="alpha/beta hydrolase"/>
    <property type="match status" value="1"/>
</dbReference>
<dbReference type="PANTHER" id="PTHR43329">
    <property type="entry name" value="EPOXIDE HYDROLASE"/>
    <property type="match status" value="1"/>
</dbReference>
<dbReference type="Proteomes" id="UP000014074">
    <property type="component" value="Unassembled WGS sequence"/>
</dbReference>
<comment type="similarity">
    <text evidence="2">Belongs to the AB hydrolase superfamily. Epoxide hydrolase family.</text>
</comment>
<evidence type="ECO:0000313" key="4">
    <source>
        <dbReference type="Proteomes" id="UP000014074"/>
    </source>
</evidence>
<keyword evidence="4" id="KW-1185">Reference proteome</keyword>
<sequence>MQLGYWYFFNSYDAENIIVQNLESFFHLAYPDNNISWVSSLAAINGTRSWLTAGKKGPLPPWLSEQDKARWLEINGRKNTIAASLNYYRSLMRGTQAPDEDPLTDAERTLRVPVLGICGAEDMVTRPDQIGLGIRPYASKGYTEKLLKGAGHWVMLERSKEVSNALLEFVANDEIFVPLDPSSIDSNKLRT</sequence>
<dbReference type="GO" id="GO:0016787">
    <property type="term" value="F:hydrolase activity"/>
    <property type="evidence" value="ECO:0007669"/>
    <property type="project" value="UniProtKB-KW"/>
</dbReference>
<evidence type="ECO:0000313" key="3">
    <source>
        <dbReference type="EMBL" id="EON99650.1"/>
    </source>
</evidence>
<organism evidence="3 4">
    <name type="scientific">Phaeoacremonium minimum (strain UCR-PA7)</name>
    <name type="common">Esca disease fungus</name>
    <name type="synonym">Togninia minima</name>
    <dbReference type="NCBI Taxonomy" id="1286976"/>
    <lineage>
        <taxon>Eukaryota</taxon>
        <taxon>Fungi</taxon>
        <taxon>Dikarya</taxon>
        <taxon>Ascomycota</taxon>
        <taxon>Pezizomycotina</taxon>
        <taxon>Sordariomycetes</taxon>
        <taxon>Sordariomycetidae</taxon>
        <taxon>Togniniales</taxon>
        <taxon>Togniniaceae</taxon>
        <taxon>Phaeoacremonium</taxon>
    </lineage>
</organism>
<gene>
    <name evidence="3" type="ORF">UCRPA7_4900</name>
</gene>
<dbReference type="HOGENOM" id="CLU_1422342_0_0_1"/>
<protein>
    <submittedName>
        <fullName evidence="3">Putative alpha beta-hydrolase protein</fullName>
    </submittedName>
</protein>
<dbReference type="InterPro" id="IPR029058">
    <property type="entry name" value="AB_hydrolase_fold"/>
</dbReference>
<reference evidence="4" key="1">
    <citation type="journal article" date="2013" name="Genome Announc.">
        <title>Draft genome sequence of the ascomycete Phaeoacremonium aleophilum strain UCR-PA7, a causal agent of the esca disease complex in grapevines.</title>
        <authorList>
            <person name="Blanco-Ulate B."/>
            <person name="Rolshausen P."/>
            <person name="Cantu D."/>
        </authorList>
    </citation>
    <scope>NUCLEOTIDE SEQUENCE [LARGE SCALE GENOMIC DNA]</scope>
    <source>
        <strain evidence="4">UCR-PA7</strain>
    </source>
</reference>
<dbReference type="KEGG" id="tmn:UCRPA7_4900"/>
<proteinExistence type="inferred from homology"/>
<name>R8BK06_PHAM7</name>
<dbReference type="OrthoDB" id="284184at2759"/>
<dbReference type="InterPro" id="IPR000639">
    <property type="entry name" value="Epox_hydrolase-like"/>
</dbReference>
<evidence type="ECO:0000256" key="1">
    <source>
        <dbReference type="ARBA" id="ARBA00022801"/>
    </source>
</evidence>
<dbReference type="eggNOG" id="KOG4178">
    <property type="taxonomic scope" value="Eukaryota"/>
</dbReference>
<dbReference type="SUPFAM" id="SSF53474">
    <property type="entry name" value="alpha/beta-Hydrolases"/>
    <property type="match status" value="1"/>
</dbReference>